<keyword evidence="5" id="KW-0732">Signal</keyword>
<dbReference type="EMBL" id="CADIJX010000018">
    <property type="protein sequence ID" value="CAB3714611.1"/>
    <property type="molecule type" value="Genomic_DNA"/>
</dbReference>
<keyword evidence="3 11" id="KW-0597">Phosphoprotein</keyword>
<dbReference type="Pfam" id="PF00512">
    <property type="entry name" value="HisKA"/>
    <property type="match status" value="1"/>
</dbReference>
<comment type="function">
    <text evidence="9">Member of the two-component regulatory system BvgS/BvgA. Phosphorylates BvgA via a four-step phosphorelay in response to environmental signals.</text>
</comment>
<dbReference type="Pfam" id="PF02518">
    <property type="entry name" value="HATPase_c"/>
    <property type="match status" value="1"/>
</dbReference>
<dbReference type="InterPro" id="IPR036890">
    <property type="entry name" value="HATPase_C_sf"/>
</dbReference>
<evidence type="ECO:0000256" key="2">
    <source>
        <dbReference type="ARBA" id="ARBA00012438"/>
    </source>
</evidence>
<dbReference type="Gene3D" id="3.40.50.2300">
    <property type="match status" value="1"/>
</dbReference>
<dbReference type="EC" id="2.7.13.3" evidence="2"/>
<dbReference type="PANTHER" id="PTHR43047">
    <property type="entry name" value="TWO-COMPONENT HISTIDINE PROTEIN KINASE"/>
    <property type="match status" value="1"/>
</dbReference>
<keyword evidence="6" id="KW-0418">Kinase</keyword>
<feature type="domain" description="PAC" evidence="15">
    <location>
        <begin position="166"/>
        <end position="218"/>
    </location>
</feature>
<dbReference type="PRINTS" id="PR00344">
    <property type="entry name" value="BCTRLSENSOR"/>
</dbReference>
<keyword evidence="12" id="KW-0472">Membrane</keyword>
<dbReference type="AlphaFoldDB" id="A0A6S7A766"/>
<dbReference type="InterPro" id="IPR003661">
    <property type="entry name" value="HisK_dim/P_dom"/>
</dbReference>
<accession>A0A6S7A766</accession>
<dbReference type="InterPro" id="IPR001789">
    <property type="entry name" value="Sig_transdc_resp-reg_receiver"/>
</dbReference>
<dbReference type="SMART" id="SM00388">
    <property type="entry name" value="HisKA"/>
    <property type="match status" value="1"/>
</dbReference>
<reference evidence="16 17" key="1">
    <citation type="submission" date="2020-04" db="EMBL/GenBank/DDBJ databases">
        <authorList>
            <person name="De Canck E."/>
        </authorList>
    </citation>
    <scope>NUCLEOTIDE SEQUENCE [LARGE SCALE GENOMIC DNA]</scope>
    <source>
        <strain evidence="16 17">LMG 3431</strain>
    </source>
</reference>
<gene>
    <name evidence="16" type="primary">bvgS_2</name>
    <name evidence="16" type="ORF">LMG3431_06218</name>
</gene>
<dbReference type="SUPFAM" id="SSF47384">
    <property type="entry name" value="Homodimeric domain of signal transducing histidine kinase"/>
    <property type="match status" value="1"/>
</dbReference>
<dbReference type="CDD" id="cd16922">
    <property type="entry name" value="HATPase_EvgS-ArcB-TorS-like"/>
    <property type="match status" value="1"/>
</dbReference>
<proteinExistence type="predicted"/>
<dbReference type="InterPro" id="IPR000014">
    <property type="entry name" value="PAS"/>
</dbReference>
<dbReference type="InterPro" id="IPR005467">
    <property type="entry name" value="His_kinase_dom"/>
</dbReference>
<evidence type="ECO:0000256" key="9">
    <source>
        <dbReference type="ARBA" id="ARBA00058004"/>
    </source>
</evidence>
<evidence type="ECO:0000259" key="14">
    <source>
        <dbReference type="PROSITE" id="PS50110"/>
    </source>
</evidence>
<evidence type="ECO:0000256" key="7">
    <source>
        <dbReference type="ARBA" id="ARBA00023012"/>
    </source>
</evidence>
<evidence type="ECO:0000256" key="8">
    <source>
        <dbReference type="ARBA" id="ARBA00023026"/>
    </source>
</evidence>
<dbReference type="Pfam" id="PF08448">
    <property type="entry name" value="PAS_4"/>
    <property type="match status" value="1"/>
</dbReference>
<dbReference type="GO" id="GO:0005886">
    <property type="term" value="C:plasma membrane"/>
    <property type="evidence" value="ECO:0007669"/>
    <property type="project" value="TreeGrafter"/>
</dbReference>
<dbReference type="Gene3D" id="3.30.450.20">
    <property type="entry name" value="PAS domain"/>
    <property type="match status" value="1"/>
</dbReference>
<dbReference type="InterPro" id="IPR011006">
    <property type="entry name" value="CheY-like_superfamily"/>
</dbReference>
<dbReference type="InterPro" id="IPR003594">
    <property type="entry name" value="HATPase_dom"/>
</dbReference>
<dbReference type="Gene3D" id="3.30.565.10">
    <property type="entry name" value="Histidine kinase-like ATPase, C-terminal domain"/>
    <property type="match status" value="1"/>
</dbReference>
<keyword evidence="8" id="KW-0843">Virulence</keyword>
<keyword evidence="17" id="KW-1185">Reference proteome</keyword>
<comment type="catalytic activity">
    <reaction evidence="1">
        <text>ATP + protein L-histidine = ADP + protein N-phospho-L-histidine.</text>
        <dbReference type="EC" id="2.7.13.3"/>
    </reaction>
</comment>
<evidence type="ECO:0000256" key="1">
    <source>
        <dbReference type="ARBA" id="ARBA00000085"/>
    </source>
</evidence>
<dbReference type="InterPro" id="IPR035965">
    <property type="entry name" value="PAS-like_dom_sf"/>
</dbReference>
<sequence length="623" mass="67011">MDPAPLVPSFQPSQASPAVRLGKVAAVCAIPAYMVAADFLSALTSALAGMWGGLVSWVCLAGFVAALVALLLLGRKNEQHKRSEERLKDLVAFQTGVLDAIPQPIVLRGEDLKFLACNSAFERLLNRSRKQLRTKSVSAAAELMVREVESTEIEEDYRQVLATGTPLSKDRTVRVSGREMDVQHWIEPLRNAGGAVVGVVGGWMDITQRQRVMKELAVARDRAESANRTKTTFLASISHEIRTPMNAIMGMLELTLSHAELPEQDRLQLSTAYSASQSLLALIGDLLDLSKMEAGKFQFLPQPTNLCQLTEDVVDVFEPIAAAKGLDLTLTIERPESVARAHSVDPLRLKQILNNFVSNAIRFTERGSIRVHMEAEPPEGGRQTVLLKVVDTGVGIPSQALDTLLEPFVQVQETIRAMDRGTGLGLSICDRLVKKMGGTIQIDSELGVGTTMSVRLSLPVALAQQPESASDAAPVTQVAPACTGLNVLVVDDQASNVLLLQRQLEKLGHRVSSACNGLEALKLMGLRTFDIVVCDCAMPVMDGHAFARTLRQRGGTAATLPILGYTAGAHDAEIDRAREAGMDEILIKPVNLDSLNRAIATLMHRDSVPSAAVVPVSPSGAGG</sequence>
<evidence type="ECO:0000256" key="11">
    <source>
        <dbReference type="PROSITE-ProRule" id="PRU00169"/>
    </source>
</evidence>
<dbReference type="RefSeq" id="WP_175178415.1">
    <property type="nucleotide sequence ID" value="NZ_CADIJX010000018.1"/>
</dbReference>
<dbReference type="CDD" id="cd17546">
    <property type="entry name" value="REC_hyHK_CKI1_RcsC-like"/>
    <property type="match status" value="1"/>
</dbReference>
<dbReference type="Pfam" id="PF00072">
    <property type="entry name" value="Response_reg"/>
    <property type="match status" value="1"/>
</dbReference>
<dbReference type="PROSITE" id="PS50113">
    <property type="entry name" value="PAC"/>
    <property type="match status" value="1"/>
</dbReference>
<dbReference type="PROSITE" id="PS50109">
    <property type="entry name" value="HIS_KIN"/>
    <property type="match status" value="1"/>
</dbReference>
<dbReference type="FunFam" id="3.30.565.10:FF:000010">
    <property type="entry name" value="Sensor histidine kinase RcsC"/>
    <property type="match status" value="1"/>
</dbReference>
<keyword evidence="12" id="KW-1133">Transmembrane helix</keyword>
<feature type="domain" description="Histidine kinase" evidence="13">
    <location>
        <begin position="236"/>
        <end position="460"/>
    </location>
</feature>
<feature type="transmembrane region" description="Helical" evidence="12">
    <location>
        <begin position="54"/>
        <end position="73"/>
    </location>
</feature>
<dbReference type="GO" id="GO:0009927">
    <property type="term" value="F:histidine phosphotransfer kinase activity"/>
    <property type="evidence" value="ECO:0007669"/>
    <property type="project" value="TreeGrafter"/>
</dbReference>
<organism evidence="16 17">
    <name type="scientific">Achromobacter pestifer</name>
    <dbReference type="NCBI Taxonomy" id="1353889"/>
    <lineage>
        <taxon>Bacteria</taxon>
        <taxon>Pseudomonadati</taxon>
        <taxon>Pseudomonadota</taxon>
        <taxon>Betaproteobacteria</taxon>
        <taxon>Burkholderiales</taxon>
        <taxon>Alcaligenaceae</taxon>
        <taxon>Achromobacter</taxon>
    </lineage>
</organism>
<dbReference type="InterPro" id="IPR004358">
    <property type="entry name" value="Sig_transdc_His_kin-like_C"/>
</dbReference>
<dbReference type="CDD" id="cd00130">
    <property type="entry name" value="PAS"/>
    <property type="match status" value="1"/>
</dbReference>
<evidence type="ECO:0000259" key="13">
    <source>
        <dbReference type="PROSITE" id="PS50109"/>
    </source>
</evidence>
<evidence type="ECO:0000313" key="16">
    <source>
        <dbReference type="EMBL" id="CAB3714611.1"/>
    </source>
</evidence>
<dbReference type="GO" id="GO:0000155">
    <property type="term" value="F:phosphorelay sensor kinase activity"/>
    <property type="evidence" value="ECO:0007669"/>
    <property type="project" value="InterPro"/>
</dbReference>
<dbReference type="SUPFAM" id="SSF55874">
    <property type="entry name" value="ATPase domain of HSP90 chaperone/DNA topoisomerase II/histidine kinase"/>
    <property type="match status" value="1"/>
</dbReference>
<dbReference type="InterPro" id="IPR013656">
    <property type="entry name" value="PAS_4"/>
</dbReference>
<dbReference type="Proteomes" id="UP000494108">
    <property type="component" value="Unassembled WGS sequence"/>
</dbReference>
<name>A0A6S7A766_9BURK</name>
<keyword evidence="4 16" id="KW-0808">Transferase</keyword>
<dbReference type="SMART" id="SM00387">
    <property type="entry name" value="HATPase_c"/>
    <property type="match status" value="1"/>
</dbReference>
<dbReference type="SMART" id="SM00091">
    <property type="entry name" value="PAS"/>
    <property type="match status" value="1"/>
</dbReference>
<evidence type="ECO:0000256" key="6">
    <source>
        <dbReference type="ARBA" id="ARBA00022777"/>
    </source>
</evidence>
<evidence type="ECO:0000256" key="12">
    <source>
        <dbReference type="SAM" id="Phobius"/>
    </source>
</evidence>
<feature type="domain" description="Response regulatory" evidence="14">
    <location>
        <begin position="486"/>
        <end position="603"/>
    </location>
</feature>
<dbReference type="SUPFAM" id="SSF55785">
    <property type="entry name" value="PYP-like sensor domain (PAS domain)"/>
    <property type="match status" value="1"/>
</dbReference>
<dbReference type="SUPFAM" id="SSF52172">
    <property type="entry name" value="CheY-like"/>
    <property type="match status" value="1"/>
</dbReference>
<evidence type="ECO:0000256" key="3">
    <source>
        <dbReference type="ARBA" id="ARBA00022553"/>
    </source>
</evidence>
<feature type="modified residue" description="4-aspartylphosphate" evidence="11">
    <location>
        <position position="535"/>
    </location>
</feature>
<protein>
    <recommendedName>
        <fullName evidence="10">Virulence sensor protein BvgS</fullName>
        <ecNumber evidence="2">2.7.13.3</ecNumber>
    </recommendedName>
</protein>
<dbReference type="PROSITE" id="PS50110">
    <property type="entry name" value="RESPONSE_REGULATORY"/>
    <property type="match status" value="1"/>
</dbReference>
<evidence type="ECO:0000313" key="17">
    <source>
        <dbReference type="Proteomes" id="UP000494108"/>
    </source>
</evidence>
<keyword evidence="7" id="KW-0902">Two-component regulatory system</keyword>
<feature type="transmembrane region" description="Helical" evidence="12">
    <location>
        <begin position="24"/>
        <end position="48"/>
    </location>
</feature>
<keyword evidence="12" id="KW-0812">Transmembrane</keyword>
<evidence type="ECO:0000259" key="15">
    <source>
        <dbReference type="PROSITE" id="PS50113"/>
    </source>
</evidence>
<dbReference type="SMART" id="SM00448">
    <property type="entry name" value="REC"/>
    <property type="match status" value="1"/>
</dbReference>
<dbReference type="Gene3D" id="1.10.287.130">
    <property type="match status" value="1"/>
</dbReference>
<evidence type="ECO:0000256" key="10">
    <source>
        <dbReference type="ARBA" id="ARBA00070152"/>
    </source>
</evidence>
<evidence type="ECO:0000256" key="5">
    <source>
        <dbReference type="ARBA" id="ARBA00022729"/>
    </source>
</evidence>
<dbReference type="NCBIfam" id="TIGR00229">
    <property type="entry name" value="sensory_box"/>
    <property type="match status" value="1"/>
</dbReference>
<dbReference type="CDD" id="cd00082">
    <property type="entry name" value="HisKA"/>
    <property type="match status" value="1"/>
</dbReference>
<dbReference type="InterPro" id="IPR000700">
    <property type="entry name" value="PAS-assoc_C"/>
</dbReference>
<evidence type="ECO:0000256" key="4">
    <source>
        <dbReference type="ARBA" id="ARBA00022679"/>
    </source>
</evidence>
<dbReference type="InterPro" id="IPR036097">
    <property type="entry name" value="HisK_dim/P_sf"/>
</dbReference>
<dbReference type="PANTHER" id="PTHR43047:SF72">
    <property type="entry name" value="OSMOSENSING HISTIDINE PROTEIN KINASE SLN1"/>
    <property type="match status" value="1"/>
</dbReference>